<dbReference type="PROSITE" id="PS01036">
    <property type="entry name" value="HSP70_3"/>
    <property type="match status" value="1"/>
</dbReference>
<dbReference type="PROSITE" id="PS00297">
    <property type="entry name" value="HSP70_1"/>
    <property type="match status" value="1"/>
</dbReference>
<evidence type="ECO:0000256" key="6">
    <source>
        <dbReference type="ARBA" id="ARBA00023186"/>
    </source>
</evidence>
<dbReference type="GO" id="GO:0140662">
    <property type="term" value="F:ATP-dependent protein folding chaperone"/>
    <property type="evidence" value="ECO:0007669"/>
    <property type="project" value="InterPro"/>
</dbReference>
<dbReference type="PRINTS" id="PR00301">
    <property type="entry name" value="HEATSHOCK70"/>
</dbReference>
<evidence type="ECO:0000256" key="3">
    <source>
        <dbReference type="ARBA" id="ARBA00022741"/>
    </source>
</evidence>
<dbReference type="InterPro" id="IPR013126">
    <property type="entry name" value="Hsp_70_fam"/>
</dbReference>
<dbReference type="Gene3D" id="3.90.640.10">
    <property type="entry name" value="Actin, Chain A, domain 4"/>
    <property type="match status" value="1"/>
</dbReference>
<comment type="caution">
    <text evidence="9">The sequence shown here is derived from an EMBL/GenBank/DDBJ whole genome shotgun (WGS) entry which is preliminary data.</text>
</comment>
<sequence>MYNTMSTFVGIDLGTTFSAVAYINSNGKAEAIPNEQNSLLTPSVVDLRSNPPLVGDEAKEKQSLGDEGVYSFFKRDMGNPNALYIENNKKYTPVNLSSFVLRYLKNCAETFLRQPVTDAVITVPAYFNNMQRQATIEAGKQAGLNVLRIINEPTAAAYAYGVRPTNTQSNILVYDLGGGTFDVSLVEITPAELRVIATSGDHMLGGKDWDDRILQYLAAEFKQEFGAELIGEEFNELMVLAEKTKISLSAKQSVKVTVKGNGYSGSYEIKRSQFEELTRDLMERTQMLVNQVLEDAKFTWKDIEGVVLVGGSTRMPMVRSYVEAMSGKPALGGVNPDEAVALGAAIQAAMDIEQGSQPIIKLAGRKKSSDVMSHSLGMIAQNEDGTKYVNSIIIQKNQLIPCQQTRPYQLRVRRSGENWLEVFMTQGETTDPLSCAYLGKYVFTEIPYTEGKTVVIDITYAYDVNGVVNVAAVERSTQQNLKLTVEPLPHDIPERFCLPLVTETRREHLNLYMAFDLSGSMTGEPLIEAKKAAEGFVNECDVTNTSIGIIEFSDKTLITARASQNVNKIIRGIDNLYIGRTGYGNETHPFDEIFRHLKEAKGLRYALVLTDGVWKNQPEAIRAAKRCHQAGIEIIAVGFGEADKYFLREISSSEELSFFTSLGDLSETFSAIAQELTESGGQFDGITRRRTGLKLFI</sequence>
<evidence type="ECO:0000256" key="7">
    <source>
        <dbReference type="RuleBase" id="RU003322"/>
    </source>
</evidence>
<dbReference type="FunFam" id="3.90.640.10:FF:000003">
    <property type="entry name" value="Molecular chaperone DnaK"/>
    <property type="match status" value="1"/>
</dbReference>
<keyword evidence="6" id="KW-0143">Chaperone</keyword>
<dbReference type="GO" id="GO:0005524">
    <property type="term" value="F:ATP binding"/>
    <property type="evidence" value="ECO:0007669"/>
    <property type="project" value="UniProtKB-KW"/>
</dbReference>
<keyword evidence="10" id="KW-1185">Reference proteome</keyword>
<dbReference type="SUPFAM" id="SSF100920">
    <property type="entry name" value="Heat shock protein 70kD (HSP70), peptide-binding domain"/>
    <property type="match status" value="1"/>
</dbReference>
<keyword evidence="3 7" id="KW-0547">Nucleotide-binding</keyword>
<organism evidence="9 10">
    <name type="scientific">Aetokthonos hydrillicola Thurmond2011</name>
    <dbReference type="NCBI Taxonomy" id="2712845"/>
    <lineage>
        <taxon>Bacteria</taxon>
        <taxon>Bacillati</taxon>
        <taxon>Cyanobacteriota</taxon>
        <taxon>Cyanophyceae</taxon>
        <taxon>Nostocales</taxon>
        <taxon>Hapalosiphonaceae</taxon>
        <taxon>Aetokthonos</taxon>
    </lineage>
</organism>
<evidence type="ECO:0000256" key="4">
    <source>
        <dbReference type="ARBA" id="ARBA00022840"/>
    </source>
</evidence>
<dbReference type="PROSITE" id="PS50234">
    <property type="entry name" value="VWFA"/>
    <property type="match status" value="1"/>
</dbReference>
<feature type="domain" description="VWFA" evidence="8">
    <location>
        <begin position="510"/>
        <end position="676"/>
    </location>
</feature>
<accession>A0AAP5I512</accession>
<dbReference type="AlphaFoldDB" id="A0AAP5I512"/>
<dbReference type="InterPro" id="IPR029047">
    <property type="entry name" value="HSP70_peptide-bd_sf"/>
</dbReference>
<evidence type="ECO:0000256" key="2">
    <source>
        <dbReference type="ARBA" id="ARBA00022553"/>
    </source>
</evidence>
<dbReference type="CDD" id="cd24029">
    <property type="entry name" value="ASKHA_NBD_HSP70_DnaK_HscA_HscC"/>
    <property type="match status" value="1"/>
</dbReference>
<evidence type="ECO:0000256" key="5">
    <source>
        <dbReference type="ARBA" id="ARBA00023016"/>
    </source>
</evidence>
<protein>
    <submittedName>
        <fullName evidence="9">Hsp70 family protein</fullName>
    </submittedName>
</protein>
<dbReference type="Gene3D" id="3.30.420.40">
    <property type="match status" value="2"/>
</dbReference>
<dbReference type="InterPro" id="IPR043129">
    <property type="entry name" value="ATPase_NBD"/>
</dbReference>
<dbReference type="SMART" id="SM00327">
    <property type="entry name" value="VWA"/>
    <property type="match status" value="1"/>
</dbReference>
<dbReference type="PANTHER" id="PTHR19375">
    <property type="entry name" value="HEAT SHOCK PROTEIN 70KDA"/>
    <property type="match status" value="1"/>
</dbReference>
<dbReference type="FunFam" id="3.30.420.40:FF:000545">
    <property type="entry name" value="Endoplasmic reticulum chaperone BiP"/>
    <property type="match status" value="1"/>
</dbReference>
<dbReference type="SUPFAM" id="SSF53067">
    <property type="entry name" value="Actin-like ATPase domain"/>
    <property type="match status" value="2"/>
</dbReference>
<dbReference type="SUPFAM" id="SSF53300">
    <property type="entry name" value="vWA-like"/>
    <property type="match status" value="1"/>
</dbReference>
<dbReference type="InterPro" id="IPR002035">
    <property type="entry name" value="VWF_A"/>
</dbReference>
<dbReference type="CDD" id="cd00198">
    <property type="entry name" value="vWFA"/>
    <property type="match status" value="1"/>
</dbReference>
<evidence type="ECO:0000313" key="9">
    <source>
        <dbReference type="EMBL" id="MDR9894911.1"/>
    </source>
</evidence>
<reference evidence="10" key="1">
    <citation type="journal article" date="2021" name="Science">
        <title>Hunting the eagle killer: A cyanobacterial neurotoxin causes vacuolar myelinopathy.</title>
        <authorList>
            <person name="Breinlinger S."/>
            <person name="Phillips T.J."/>
            <person name="Haram B.N."/>
            <person name="Mares J."/>
            <person name="Martinez Yerena J.A."/>
            <person name="Hrouzek P."/>
            <person name="Sobotka R."/>
            <person name="Henderson W.M."/>
            <person name="Schmieder P."/>
            <person name="Williams S.M."/>
            <person name="Lauderdale J.D."/>
            <person name="Wilde H.D."/>
            <person name="Gerrin W."/>
            <person name="Kust A."/>
            <person name="Washington J.W."/>
            <person name="Wagner C."/>
            <person name="Geier B."/>
            <person name="Liebeke M."/>
            <person name="Enke H."/>
            <person name="Niedermeyer T.H.J."/>
            <person name="Wilde S.B."/>
        </authorList>
    </citation>
    <scope>NUCLEOTIDE SEQUENCE [LARGE SCALE GENOMIC DNA]</scope>
    <source>
        <strain evidence="10">Thurmond2011</strain>
    </source>
</reference>
<dbReference type="InterPro" id="IPR018181">
    <property type="entry name" value="Heat_shock_70_CS"/>
</dbReference>
<proteinExistence type="inferred from homology"/>
<dbReference type="Proteomes" id="UP000667802">
    <property type="component" value="Unassembled WGS sequence"/>
</dbReference>
<dbReference type="Gene3D" id="2.60.34.10">
    <property type="entry name" value="Substrate Binding Domain Of DNAk, Chain A, domain 1"/>
    <property type="match status" value="1"/>
</dbReference>
<evidence type="ECO:0000259" key="8">
    <source>
        <dbReference type="PROSITE" id="PS50234"/>
    </source>
</evidence>
<keyword evidence="2" id="KW-0597">Phosphoprotein</keyword>
<keyword evidence="4 7" id="KW-0067">ATP-binding</keyword>
<dbReference type="Pfam" id="PF00012">
    <property type="entry name" value="HSP70"/>
    <property type="match status" value="2"/>
</dbReference>
<dbReference type="InterPro" id="IPR036465">
    <property type="entry name" value="vWFA_dom_sf"/>
</dbReference>
<dbReference type="PROSITE" id="PS00329">
    <property type="entry name" value="HSP70_2"/>
    <property type="match status" value="1"/>
</dbReference>
<dbReference type="Pfam" id="PF00092">
    <property type="entry name" value="VWA"/>
    <property type="match status" value="1"/>
</dbReference>
<evidence type="ECO:0000256" key="1">
    <source>
        <dbReference type="ARBA" id="ARBA00007381"/>
    </source>
</evidence>
<name>A0AAP5I512_9CYAN</name>
<evidence type="ECO:0000313" key="10">
    <source>
        <dbReference type="Proteomes" id="UP000667802"/>
    </source>
</evidence>
<dbReference type="EMBL" id="JAALHA020000003">
    <property type="protein sequence ID" value="MDR9894911.1"/>
    <property type="molecule type" value="Genomic_DNA"/>
</dbReference>
<comment type="similarity">
    <text evidence="1 7">Belongs to the heat shock protein 70 family.</text>
</comment>
<keyword evidence="5" id="KW-0346">Stress response</keyword>
<dbReference type="Gene3D" id="3.40.50.410">
    <property type="entry name" value="von Willebrand factor, type A domain"/>
    <property type="match status" value="1"/>
</dbReference>
<gene>
    <name evidence="9" type="ORF">G7B40_010075</name>
</gene>